<keyword evidence="8" id="KW-1185">Reference proteome</keyword>
<comment type="subcellular location">
    <subcellularLocation>
        <location evidence="1">Cell outer membrane</location>
    </subcellularLocation>
</comment>
<feature type="chain" id="PRO_5042140203" evidence="4">
    <location>
        <begin position="19"/>
        <end position="825"/>
    </location>
</feature>
<keyword evidence="7" id="KW-0675">Receptor</keyword>
<comment type="caution">
    <text evidence="7">The sequence shown here is derived from an EMBL/GenBank/DDBJ whole genome shotgun (WGS) entry which is preliminary data.</text>
</comment>
<dbReference type="GO" id="GO:0009279">
    <property type="term" value="C:cell outer membrane"/>
    <property type="evidence" value="ECO:0007669"/>
    <property type="project" value="UniProtKB-SubCell"/>
</dbReference>
<feature type="domain" description="Outer membrane protein beta-barrel" evidence="6">
    <location>
        <begin position="372"/>
        <end position="798"/>
    </location>
</feature>
<dbReference type="Pfam" id="PF14905">
    <property type="entry name" value="OMP_b-brl_3"/>
    <property type="match status" value="1"/>
</dbReference>
<evidence type="ECO:0000313" key="7">
    <source>
        <dbReference type="EMBL" id="MCF7569191.1"/>
    </source>
</evidence>
<organism evidence="7 8">
    <name type="scientific">Wocania arenilitoris</name>
    <dbReference type="NCBI Taxonomy" id="2044858"/>
    <lineage>
        <taxon>Bacteria</taxon>
        <taxon>Pseudomonadati</taxon>
        <taxon>Bacteroidota</taxon>
        <taxon>Flavobacteriia</taxon>
        <taxon>Flavobacteriales</taxon>
        <taxon>Flavobacteriaceae</taxon>
        <taxon>Wocania</taxon>
    </lineage>
</organism>
<keyword evidence="3" id="KW-0998">Cell outer membrane</keyword>
<dbReference type="AlphaFoldDB" id="A0AAE3EPC6"/>
<dbReference type="RefSeq" id="WP_237240525.1">
    <property type="nucleotide sequence ID" value="NZ_JAKKDU010000015.1"/>
</dbReference>
<dbReference type="Proteomes" id="UP001199795">
    <property type="component" value="Unassembled WGS sequence"/>
</dbReference>
<protein>
    <submittedName>
        <fullName evidence="7">TonB-dependent receptor family protein</fullName>
    </submittedName>
</protein>
<dbReference type="InterPro" id="IPR041700">
    <property type="entry name" value="OMP_b-brl_3"/>
</dbReference>
<feature type="signal peptide" evidence="4">
    <location>
        <begin position="1"/>
        <end position="18"/>
    </location>
</feature>
<dbReference type="InterPro" id="IPR037066">
    <property type="entry name" value="Plug_dom_sf"/>
</dbReference>
<evidence type="ECO:0000256" key="1">
    <source>
        <dbReference type="ARBA" id="ARBA00004442"/>
    </source>
</evidence>
<keyword evidence="4" id="KW-0732">Signal</keyword>
<accession>A0AAE3EPC6</accession>
<evidence type="ECO:0000259" key="5">
    <source>
        <dbReference type="Pfam" id="PF07715"/>
    </source>
</evidence>
<evidence type="ECO:0000313" key="8">
    <source>
        <dbReference type="Proteomes" id="UP001199795"/>
    </source>
</evidence>
<dbReference type="PANTHER" id="PTHR40980:SF4">
    <property type="entry name" value="TONB-DEPENDENT RECEPTOR-LIKE BETA-BARREL DOMAIN-CONTAINING PROTEIN"/>
    <property type="match status" value="1"/>
</dbReference>
<dbReference type="SUPFAM" id="SSF49464">
    <property type="entry name" value="Carboxypeptidase regulatory domain-like"/>
    <property type="match status" value="1"/>
</dbReference>
<evidence type="ECO:0000256" key="2">
    <source>
        <dbReference type="ARBA" id="ARBA00023136"/>
    </source>
</evidence>
<dbReference type="InterPro" id="IPR036942">
    <property type="entry name" value="Beta-barrel_TonB_sf"/>
</dbReference>
<feature type="domain" description="TonB-dependent receptor plug" evidence="5">
    <location>
        <begin position="151"/>
        <end position="227"/>
    </location>
</feature>
<dbReference type="Gene3D" id="2.60.40.1120">
    <property type="entry name" value="Carboxypeptidase-like, regulatory domain"/>
    <property type="match status" value="1"/>
</dbReference>
<dbReference type="InterPro" id="IPR008969">
    <property type="entry name" value="CarboxyPept-like_regulatory"/>
</dbReference>
<dbReference type="PANTHER" id="PTHR40980">
    <property type="entry name" value="PLUG DOMAIN-CONTAINING PROTEIN"/>
    <property type="match status" value="1"/>
</dbReference>
<name>A0AAE3EPC6_9FLAO</name>
<dbReference type="Gene3D" id="2.40.170.20">
    <property type="entry name" value="TonB-dependent receptor, beta-barrel domain"/>
    <property type="match status" value="1"/>
</dbReference>
<evidence type="ECO:0000259" key="6">
    <source>
        <dbReference type="Pfam" id="PF14905"/>
    </source>
</evidence>
<keyword evidence="2" id="KW-0472">Membrane</keyword>
<sequence>MKNLFFVCLLLFSIVAQAHTTDPENNADKTGTISGTVLDAKLKQPLPYVNVIIKNTSGEILTGGITLDDGSFEIKNIAEGKVKVNIQYIGYKAITKNVTIGKENYKVNLGNILLEEEVEGLDEVTVIAEVSTIQQKVDRKIITVGKDLTTAGATASDIMNNIPSVNVDQQTGNISLRGNENVRVMIDGKLSNVPVAQLLKQIPSTSIKSIELITNPSAKYNPEGMSGIINIKLHKNTQIGFNGNINFGLTKEIFAKFNSSVDLNYRNGKFNFYGNYGNNIGKYDNFGGINRLDDNSRQDFKFGNNNKSHLYKFGVDFYVNDKNTISLFTNQNTFSGDGFGNTLITFPSLSQRQLFNNISENRSSQYNVVYKHKFSNEDETLDIEIDYNDFNSDEDANFNFINFSFPPSYSDFVDTNRGQTTINIDYVNPLNEESKLEIGIEARLFSTDVDYTSTGQSFSSSGNIIQTPSTDFEYNRDIYSAYTTYSKSFKKWSYQVGARIETVTEDANAFRAFNNNTNETIPFKNDYFQVYPSIFISYEASDKNTYQVSASRRVDRPGLQQVNPIREWSTPRVSSYGNTELQPQFTNSIEANYTRKLEKGSITGGVFFRIIEDNINRYVRIDRTDITSGNVILSYNNFNNTTAYGIELSSNYRPTKWWSLNGSFDLYSQEQTGITEFIDNSDIQNATINDIKTNKTTVNNIAWNLRVFNNFKASKKLSFSLFAMYRGQEKGVQFTREPMVMLNTGMRYSFLENNRATFSFNYSDILNSMKFEFEARSPFPSNGIFNWESNTWNIALSYRFGGGKYKALTRKQRDNNEKSGGGGFL</sequence>
<dbReference type="Gene3D" id="2.170.130.10">
    <property type="entry name" value="TonB-dependent receptor, plug domain"/>
    <property type="match status" value="1"/>
</dbReference>
<gene>
    <name evidence="7" type="ORF">L3X37_12575</name>
</gene>
<evidence type="ECO:0000256" key="3">
    <source>
        <dbReference type="ARBA" id="ARBA00023237"/>
    </source>
</evidence>
<dbReference type="Pfam" id="PF13715">
    <property type="entry name" value="CarbopepD_reg_2"/>
    <property type="match status" value="1"/>
</dbReference>
<evidence type="ECO:0000256" key="4">
    <source>
        <dbReference type="SAM" id="SignalP"/>
    </source>
</evidence>
<reference evidence="7" key="1">
    <citation type="submission" date="2022-01" db="EMBL/GenBank/DDBJ databases">
        <title>Draft genome sequence of Sabulilitoribacter arenilitoris KCTC 52401.</title>
        <authorList>
            <person name="Oh J.-S."/>
        </authorList>
    </citation>
    <scope>NUCLEOTIDE SEQUENCE</scope>
    <source>
        <strain evidence="7">HMF6543</strain>
    </source>
</reference>
<proteinExistence type="predicted"/>
<dbReference type="Pfam" id="PF07715">
    <property type="entry name" value="Plug"/>
    <property type="match status" value="1"/>
</dbReference>
<dbReference type="InterPro" id="IPR012910">
    <property type="entry name" value="Plug_dom"/>
</dbReference>
<dbReference type="EMBL" id="JAKKDU010000015">
    <property type="protein sequence ID" value="MCF7569191.1"/>
    <property type="molecule type" value="Genomic_DNA"/>
</dbReference>
<dbReference type="SUPFAM" id="SSF56935">
    <property type="entry name" value="Porins"/>
    <property type="match status" value="1"/>
</dbReference>